<dbReference type="EMBL" id="FMZR01000016">
    <property type="protein sequence ID" value="SDE18889.1"/>
    <property type="molecule type" value="Genomic_DNA"/>
</dbReference>
<evidence type="ECO:0000313" key="5">
    <source>
        <dbReference type="Proteomes" id="UP000183507"/>
    </source>
</evidence>
<dbReference type="InterPro" id="IPR000772">
    <property type="entry name" value="Ricin_B_lectin"/>
</dbReference>
<dbReference type="Proteomes" id="UP000183507">
    <property type="component" value="Unassembled WGS sequence"/>
</dbReference>
<organism evidence="4 5">
    <name type="scientific">Bacillus wiedmannii</name>
    <dbReference type="NCBI Taxonomy" id="1890302"/>
    <lineage>
        <taxon>Bacteria</taxon>
        <taxon>Bacillati</taxon>
        <taxon>Bacillota</taxon>
        <taxon>Bacilli</taxon>
        <taxon>Bacillales</taxon>
        <taxon>Bacillaceae</taxon>
        <taxon>Bacillus</taxon>
        <taxon>Bacillus cereus group</taxon>
    </lineage>
</organism>
<dbReference type="Pfam" id="PF14200">
    <property type="entry name" value="RicinB_lectin_2"/>
    <property type="match status" value="1"/>
</dbReference>
<dbReference type="Pfam" id="PF05431">
    <property type="entry name" value="Toxin_10"/>
    <property type="match status" value="1"/>
</dbReference>
<feature type="signal peptide" evidence="1">
    <location>
        <begin position="1"/>
        <end position="23"/>
    </location>
</feature>
<accession>A0A1G7AVM1</accession>
<evidence type="ECO:0000313" key="4">
    <source>
        <dbReference type="EMBL" id="SDE18889.1"/>
    </source>
</evidence>
<feature type="domain" description="Insecticidal crystal toxin" evidence="2">
    <location>
        <begin position="234"/>
        <end position="389"/>
    </location>
</feature>
<dbReference type="InterPro" id="IPR035992">
    <property type="entry name" value="Ricin_B-like_lectins"/>
</dbReference>
<proteinExistence type="predicted"/>
<evidence type="ECO:0000259" key="3">
    <source>
        <dbReference type="Pfam" id="PF14200"/>
    </source>
</evidence>
<keyword evidence="1" id="KW-0732">Signal</keyword>
<dbReference type="GO" id="GO:0090729">
    <property type="term" value="F:toxin activity"/>
    <property type="evidence" value="ECO:0007669"/>
    <property type="project" value="InterPro"/>
</dbReference>
<name>A0A1G7AVM1_9BACI</name>
<dbReference type="Gene3D" id="2.80.10.50">
    <property type="match status" value="1"/>
</dbReference>
<dbReference type="SUPFAM" id="SSF50370">
    <property type="entry name" value="Ricin B-like lectins"/>
    <property type="match status" value="1"/>
</dbReference>
<feature type="chain" id="PRO_5039032897" evidence="1">
    <location>
        <begin position="24"/>
        <end position="400"/>
    </location>
</feature>
<dbReference type="RefSeq" id="WP_074651503.1">
    <property type="nucleotide sequence ID" value="NZ_FMZR01000016.1"/>
</dbReference>
<evidence type="ECO:0000256" key="1">
    <source>
        <dbReference type="SAM" id="SignalP"/>
    </source>
</evidence>
<dbReference type="CDD" id="cd00161">
    <property type="entry name" value="beta-trefoil_Ricin-like"/>
    <property type="match status" value="1"/>
</dbReference>
<reference evidence="5" key="1">
    <citation type="submission" date="2016-10" db="EMBL/GenBank/DDBJ databases">
        <authorList>
            <person name="Varghese N."/>
        </authorList>
    </citation>
    <scope>NUCLEOTIDE SEQUENCE [LARGE SCALE GENOMIC DNA]</scope>
    <source>
        <strain evidence="5">KPR-7A</strain>
    </source>
</reference>
<feature type="domain" description="Ricin B lectin" evidence="3">
    <location>
        <begin position="31"/>
        <end position="97"/>
    </location>
</feature>
<protein>
    <submittedName>
        <fullName evidence="4">Insecticidal Crystal Toxin, P42</fullName>
    </submittedName>
</protein>
<gene>
    <name evidence="4" type="ORF">SAMN04487767_11633</name>
</gene>
<dbReference type="AlphaFoldDB" id="A0A1G7AVM1"/>
<evidence type="ECO:0000259" key="2">
    <source>
        <dbReference type="Pfam" id="PF05431"/>
    </source>
</evidence>
<sequence>MKSISKKVMAGLLVGATSLSIWAPSSEAASPENNRYYTIQLNANQKKVWNVSNASNDNDRAILLWQGGSADNERFAFFQLDGGAYAIVNKNSGKTVSFGERAWFGTATANRVGSNESLLQQSWTGDAKQKWNLRDQGSNNYEIVNQANGKVASYQWEGSLVDNVEYVKLDNSNPSDSDKVFSLFNGTVNMFGMNITMFNDTFSLPNLPTTGTRPDAPNYTGGIDQQLPQTSNSVVVGASLIPCIMVKDNQASDYTKIHNSPYYTLVKEEYWDKTFSAVIPAGLTRNYTFKTGVTSVDQQKMTDTLSMKIGADFGLKFGDASASIKSEVSRTIQTEISTTNTEASEETITSAVTSEPGKTTGFTEYQLATKYTLKRADGSIVSDPWVVKNNKITIARKNAQ</sequence>
<dbReference type="InterPro" id="IPR008872">
    <property type="entry name" value="Toxin_P42"/>
</dbReference>